<feature type="domain" description="C2H2-type" evidence="2">
    <location>
        <begin position="52"/>
        <end position="77"/>
    </location>
</feature>
<protein>
    <recommendedName>
        <fullName evidence="2">C2H2-type domain-containing protein</fullName>
    </recommendedName>
</protein>
<keyword evidence="1" id="KW-0863">Zinc-finger</keyword>
<reference evidence="3 5" key="2">
    <citation type="journal article" date="2013" name="Nature">
        <title>Insights into bilaterian evolution from three spiralian genomes.</title>
        <authorList>
            <person name="Simakov O."/>
            <person name="Marletaz F."/>
            <person name="Cho S.J."/>
            <person name="Edsinger-Gonzales E."/>
            <person name="Havlak P."/>
            <person name="Hellsten U."/>
            <person name="Kuo D.H."/>
            <person name="Larsson T."/>
            <person name="Lv J."/>
            <person name="Arendt D."/>
            <person name="Savage R."/>
            <person name="Osoegawa K."/>
            <person name="de Jong P."/>
            <person name="Grimwood J."/>
            <person name="Chapman J.A."/>
            <person name="Shapiro H."/>
            <person name="Aerts A."/>
            <person name="Otillar R.P."/>
            <person name="Terry A.Y."/>
            <person name="Boore J.L."/>
            <person name="Grigoriev I.V."/>
            <person name="Lindberg D.R."/>
            <person name="Seaver E.C."/>
            <person name="Weisblat D.A."/>
            <person name="Putnam N.H."/>
            <person name="Rokhsar D.S."/>
        </authorList>
    </citation>
    <scope>NUCLEOTIDE SEQUENCE</scope>
    <source>
        <strain evidence="3 5">I ESC-2004</strain>
    </source>
</reference>
<accession>R7V182</accession>
<evidence type="ECO:0000256" key="1">
    <source>
        <dbReference type="PROSITE-ProRule" id="PRU00042"/>
    </source>
</evidence>
<dbReference type="SMART" id="SM00355">
    <property type="entry name" value="ZnF_C2H2"/>
    <property type="match status" value="2"/>
</dbReference>
<evidence type="ECO:0000313" key="4">
    <source>
        <dbReference type="EnsemblMetazoa" id="CapteP105803"/>
    </source>
</evidence>
<reference evidence="5" key="1">
    <citation type="submission" date="2012-12" db="EMBL/GenBank/DDBJ databases">
        <authorList>
            <person name="Hellsten U."/>
            <person name="Grimwood J."/>
            <person name="Chapman J.A."/>
            <person name="Shapiro H."/>
            <person name="Aerts A."/>
            <person name="Otillar R.P."/>
            <person name="Terry A.Y."/>
            <person name="Boore J.L."/>
            <person name="Simakov O."/>
            <person name="Marletaz F."/>
            <person name="Cho S.-J."/>
            <person name="Edsinger-Gonzales E."/>
            <person name="Havlak P."/>
            <person name="Kuo D.-H."/>
            <person name="Larsson T."/>
            <person name="Lv J."/>
            <person name="Arendt D."/>
            <person name="Savage R."/>
            <person name="Osoegawa K."/>
            <person name="de Jong P."/>
            <person name="Lindberg D.R."/>
            <person name="Seaver E.C."/>
            <person name="Weisblat D.A."/>
            <person name="Putnam N.H."/>
            <person name="Grigoriev I.V."/>
            <person name="Rokhsar D.S."/>
        </authorList>
    </citation>
    <scope>NUCLEOTIDE SEQUENCE</scope>
    <source>
        <strain evidence="5">I ESC-2004</strain>
    </source>
</reference>
<dbReference type="SUPFAM" id="SSF57667">
    <property type="entry name" value="beta-beta-alpha zinc fingers"/>
    <property type="match status" value="1"/>
</dbReference>
<sequence>MAAKIAKADVKTILDIVVQQNQLFWCEHCDIYFPTYSTFILHKGCHSNEEQFQCHFCGTVFFDKHEFLAHFMQCAHD</sequence>
<keyword evidence="5" id="KW-1185">Reference proteome</keyword>
<dbReference type="GO" id="GO:0008270">
    <property type="term" value="F:zinc ion binding"/>
    <property type="evidence" value="ECO:0007669"/>
    <property type="project" value="UniProtKB-KW"/>
</dbReference>
<dbReference type="EMBL" id="KB297743">
    <property type="protein sequence ID" value="ELU09972.1"/>
    <property type="molecule type" value="Genomic_DNA"/>
</dbReference>
<organism evidence="3">
    <name type="scientific">Capitella teleta</name>
    <name type="common">Polychaete worm</name>
    <dbReference type="NCBI Taxonomy" id="283909"/>
    <lineage>
        <taxon>Eukaryota</taxon>
        <taxon>Metazoa</taxon>
        <taxon>Spiralia</taxon>
        <taxon>Lophotrochozoa</taxon>
        <taxon>Annelida</taxon>
        <taxon>Polychaeta</taxon>
        <taxon>Sedentaria</taxon>
        <taxon>Scolecida</taxon>
        <taxon>Capitellidae</taxon>
        <taxon>Capitella</taxon>
    </lineage>
</organism>
<feature type="domain" description="C2H2-type" evidence="2">
    <location>
        <begin position="24"/>
        <end position="51"/>
    </location>
</feature>
<keyword evidence="1" id="KW-0479">Metal-binding</keyword>
<dbReference type="InterPro" id="IPR036236">
    <property type="entry name" value="Znf_C2H2_sf"/>
</dbReference>
<name>R7V182_CAPTE</name>
<dbReference type="PROSITE" id="PS50157">
    <property type="entry name" value="ZINC_FINGER_C2H2_2"/>
    <property type="match status" value="2"/>
</dbReference>
<dbReference type="STRING" id="283909.R7V182"/>
<dbReference type="OrthoDB" id="6077919at2759"/>
<dbReference type="Proteomes" id="UP000014760">
    <property type="component" value="Unassembled WGS sequence"/>
</dbReference>
<evidence type="ECO:0000313" key="3">
    <source>
        <dbReference type="EMBL" id="ELU09972.1"/>
    </source>
</evidence>
<dbReference type="EMBL" id="AMQN01006159">
    <property type="status" value="NOT_ANNOTATED_CDS"/>
    <property type="molecule type" value="Genomic_DNA"/>
</dbReference>
<dbReference type="EnsemblMetazoa" id="CapteT105803">
    <property type="protein sequence ID" value="CapteP105803"/>
    <property type="gene ID" value="CapteG105803"/>
</dbReference>
<dbReference type="PROSITE" id="PS00028">
    <property type="entry name" value="ZINC_FINGER_C2H2_1"/>
    <property type="match status" value="2"/>
</dbReference>
<evidence type="ECO:0000313" key="5">
    <source>
        <dbReference type="Proteomes" id="UP000014760"/>
    </source>
</evidence>
<keyword evidence="1" id="KW-0862">Zinc</keyword>
<gene>
    <name evidence="3" type="ORF">CAPTEDRAFT_105803</name>
</gene>
<dbReference type="HOGENOM" id="CLU_2640486_0_0_1"/>
<reference evidence="4" key="3">
    <citation type="submission" date="2015-06" db="UniProtKB">
        <authorList>
            <consortium name="EnsemblMetazoa"/>
        </authorList>
    </citation>
    <scope>IDENTIFICATION</scope>
</reference>
<dbReference type="InterPro" id="IPR013087">
    <property type="entry name" value="Znf_C2H2_type"/>
</dbReference>
<proteinExistence type="predicted"/>
<dbReference type="Gene3D" id="3.30.160.60">
    <property type="entry name" value="Classic Zinc Finger"/>
    <property type="match status" value="1"/>
</dbReference>
<evidence type="ECO:0000259" key="2">
    <source>
        <dbReference type="PROSITE" id="PS50157"/>
    </source>
</evidence>
<dbReference type="AlphaFoldDB" id="R7V182"/>